<keyword evidence="4" id="KW-0597">Phosphoprotein</keyword>
<dbReference type="PROSITE" id="PS00107">
    <property type="entry name" value="PROTEIN_KINASE_ATP"/>
    <property type="match status" value="1"/>
</dbReference>
<dbReference type="FunFam" id="1.10.510.10:FF:000031">
    <property type="entry name" value="Mitogen-activated protein kinase kinase kinase kinase"/>
    <property type="match status" value="1"/>
</dbReference>
<dbReference type="PROSITE" id="PS50011">
    <property type="entry name" value="PROTEIN_KINASE_DOM"/>
    <property type="match status" value="1"/>
</dbReference>
<dbReference type="GO" id="GO:0005737">
    <property type="term" value="C:cytoplasm"/>
    <property type="evidence" value="ECO:0007669"/>
    <property type="project" value="TreeGrafter"/>
</dbReference>
<dbReference type="AlphaFoldDB" id="A0A6P8J8J8"/>
<feature type="compositionally biased region" description="Basic residues" evidence="13">
    <location>
        <begin position="551"/>
        <end position="560"/>
    </location>
</feature>
<keyword evidence="8 9" id="KW-0067">ATP-binding</keyword>
<evidence type="ECO:0000313" key="16">
    <source>
        <dbReference type="Proteomes" id="UP000515162"/>
    </source>
</evidence>
<proteinExistence type="inferred from homology"/>
<evidence type="ECO:0000256" key="3">
    <source>
        <dbReference type="ARBA" id="ARBA00022527"/>
    </source>
</evidence>
<evidence type="ECO:0000256" key="4">
    <source>
        <dbReference type="ARBA" id="ARBA00022553"/>
    </source>
</evidence>
<dbReference type="SMART" id="SM00036">
    <property type="entry name" value="CNH"/>
    <property type="match status" value="1"/>
</dbReference>
<keyword evidence="16" id="KW-1185">Reference proteome</keyword>
<dbReference type="GO" id="GO:0008349">
    <property type="term" value="F:MAP kinase kinase kinase kinase activity"/>
    <property type="evidence" value="ECO:0007669"/>
    <property type="project" value="InterPro"/>
</dbReference>
<evidence type="ECO:0000313" key="17">
    <source>
        <dbReference type="RefSeq" id="XP_033151688.1"/>
    </source>
</evidence>
<feature type="domain" description="Protein kinase" evidence="14">
    <location>
        <begin position="26"/>
        <end position="283"/>
    </location>
</feature>
<comment type="function">
    <text evidence="9">Serine/threonine kinase that plays a role in the response to environmental stress. Appears to act upstream of the JUN N-terminal pathway.</text>
</comment>
<dbReference type="InterPro" id="IPR001180">
    <property type="entry name" value="CNH_dom"/>
</dbReference>
<protein>
    <recommendedName>
        <fullName evidence="9">Mitogen-activated protein kinase kinase kinase kinase</fullName>
        <ecNumber evidence="9">2.7.11.1</ecNumber>
    </recommendedName>
</protein>
<evidence type="ECO:0000256" key="5">
    <source>
        <dbReference type="ARBA" id="ARBA00022679"/>
    </source>
</evidence>
<feature type="compositionally biased region" description="Low complexity" evidence="13">
    <location>
        <begin position="466"/>
        <end position="479"/>
    </location>
</feature>
<dbReference type="CDD" id="cd06613">
    <property type="entry name" value="STKc_MAP4K3_like"/>
    <property type="match status" value="1"/>
</dbReference>
<evidence type="ECO:0000256" key="13">
    <source>
        <dbReference type="SAM" id="MobiDB-lite"/>
    </source>
</evidence>
<comment type="similarity">
    <text evidence="2 9">Belongs to the protein kinase superfamily. STE Ser/Thr protein kinase family. STE20 subfamily.</text>
</comment>
<dbReference type="InterPro" id="IPR000719">
    <property type="entry name" value="Prot_kinase_dom"/>
</dbReference>
<organism evidence="16 17">
    <name type="scientific">Drosophila mauritiana</name>
    <name type="common">Fruit fly</name>
    <dbReference type="NCBI Taxonomy" id="7226"/>
    <lineage>
        <taxon>Eukaryota</taxon>
        <taxon>Metazoa</taxon>
        <taxon>Ecdysozoa</taxon>
        <taxon>Arthropoda</taxon>
        <taxon>Hexapoda</taxon>
        <taxon>Insecta</taxon>
        <taxon>Pterygota</taxon>
        <taxon>Neoptera</taxon>
        <taxon>Endopterygota</taxon>
        <taxon>Diptera</taxon>
        <taxon>Brachycera</taxon>
        <taxon>Muscomorpha</taxon>
        <taxon>Ephydroidea</taxon>
        <taxon>Drosophilidae</taxon>
        <taxon>Drosophila</taxon>
        <taxon>Sophophora</taxon>
    </lineage>
</organism>
<comment type="cofactor">
    <cofactor evidence="1 9">
        <name>Mg(2+)</name>
        <dbReference type="ChEBI" id="CHEBI:18420"/>
    </cofactor>
</comment>
<dbReference type="EC" id="2.7.11.1" evidence="9"/>
<dbReference type="SMART" id="SM00220">
    <property type="entry name" value="S_TKc"/>
    <property type="match status" value="1"/>
</dbReference>
<keyword evidence="5 9" id="KW-0808">Transferase</keyword>
<dbReference type="Gene3D" id="1.10.510.10">
    <property type="entry name" value="Transferase(Phosphotransferase) domain 1"/>
    <property type="match status" value="1"/>
</dbReference>
<dbReference type="InterPro" id="IPR011009">
    <property type="entry name" value="Kinase-like_dom_sf"/>
</dbReference>
<reference evidence="17" key="1">
    <citation type="submission" date="2025-08" db="UniProtKB">
        <authorList>
            <consortium name="RefSeq"/>
        </authorList>
    </citation>
    <scope>IDENTIFICATION</scope>
    <source>
        <strain evidence="17">Mau12</strain>
        <tissue evidence="17">Whole Body</tissue>
    </source>
</reference>
<comment type="catalytic activity">
    <reaction evidence="9">
        <text>L-seryl-[protein] + ATP = O-phospho-L-seryl-[protein] + ADP + H(+)</text>
        <dbReference type="Rhea" id="RHEA:17989"/>
        <dbReference type="Rhea" id="RHEA-COMP:9863"/>
        <dbReference type="Rhea" id="RHEA-COMP:11604"/>
        <dbReference type="ChEBI" id="CHEBI:15378"/>
        <dbReference type="ChEBI" id="CHEBI:29999"/>
        <dbReference type="ChEBI" id="CHEBI:30616"/>
        <dbReference type="ChEBI" id="CHEBI:83421"/>
        <dbReference type="ChEBI" id="CHEBI:456216"/>
        <dbReference type="EC" id="2.7.11.1"/>
    </reaction>
</comment>
<keyword evidence="6 9" id="KW-0547">Nucleotide-binding</keyword>
<evidence type="ECO:0000256" key="9">
    <source>
        <dbReference type="PIRNR" id="PIRNR038172"/>
    </source>
</evidence>
<sequence>MAAAHSHHNANMLSSDISRRNPQDEYELIQKIGSGTYGDVYKAKRIQSNELAAIKVIKLEPSDDIQIIQQEIIMMRDCRHPNIIAYYGSYLRRDKLWICMEFCGGGSLQDIYQVTGPLTEVQIAYMCRETLKGLEYLHSMGKMHRDIKGANILLTEYGDVKLADFGVSAQITATINKRKSFIGTPYWMAPEVAAVERKGGYNQLCDIWACGITAIELAELQPPMFDLHPMRALFLMSKSGFKPPTLNNKDKWSPTFHNFIKTALTKNPKKRPTAERLLQHPFVQCEMSLRVAKELLQKYQSPNPQFYYYLDGDEESVAGVPQRIASKMTSRTNGVPAQNHTLKTGMTTNSTWNERSSSPETLPSDMSLLQYIDEELKLSGDAVVGGNGGGSSNISSSGGVAGGTNGLLDKHELDALPQAATKSAGDGFSHSNSPTANSGAGATGSRDNDGPSSSNSSHLYQNLLRSSSGETPAGSSSAGNNCDYRHENNQNGLEDSPRRHSSMDQLIGLLENMGKSSRTRSLSDGGTQDDDEAEKEAQPDLLNNTPPVPPKRSHKRRHTPPRPISNGLPPTPKVHMGACFSKIFNGCPLRVHCTASWIHPETRDQHLLIGAEEGIYNLNMNELHDAAIDQLFPRRTTWLYVIKDVLMSLSGKSCQLYRHDLVALHSKQTVRFSLHMNKIPERLVPRKFALTTKVPDTKCCTQCCVTRNPYNGYKYLCGATPSGIFLMQWYDPLNKFMLLKQCEWPAISIQGGGHGCVQNGHTPVFEMIITPELEYPIVCTGVRKAMNGCLKLELINMNSASWFHSEDLEYDAMATMVPRRDLLKVVRVHQVEKDAILVCYGNLIQVVTLQGNPKQHKKMVSQLNFDFNVDSIVCLPDSVLAFHKHGMQGKSLRNGEVTQEIKDMSRTYRLLGSDKVVALESQLLRTGSLGSEEGHDLYILAGHEASY</sequence>
<evidence type="ECO:0000256" key="8">
    <source>
        <dbReference type="ARBA" id="ARBA00022840"/>
    </source>
</evidence>
<feature type="region of interest" description="Disordered" evidence="13">
    <location>
        <begin position="421"/>
        <end position="500"/>
    </location>
</feature>
<feature type="compositionally biased region" description="Polar residues" evidence="13">
    <location>
        <begin position="329"/>
        <end position="361"/>
    </location>
</feature>
<dbReference type="PANTHER" id="PTHR48012">
    <property type="entry name" value="STERILE20-LIKE KINASE, ISOFORM B-RELATED"/>
    <property type="match status" value="1"/>
</dbReference>
<dbReference type="RefSeq" id="XP_033151688.1">
    <property type="nucleotide sequence ID" value="XM_033295797.1"/>
</dbReference>
<evidence type="ECO:0000256" key="1">
    <source>
        <dbReference type="ARBA" id="ARBA00001946"/>
    </source>
</evidence>
<feature type="region of interest" description="Disordered" evidence="13">
    <location>
        <begin position="329"/>
        <end position="363"/>
    </location>
</feature>
<feature type="binding site" evidence="11 12">
    <location>
        <position position="55"/>
    </location>
    <ligand>
        <name>ATP</name>
        <dbReference type="ChEBI" id="CHEBI:30616"/>
    </ligand>
</feature>
<feature type="compositionally biased region" description="Polar residues" evidence="13">
    <location>
        <begin position="450"/>
        <end position="465"/>
    </location>
</feature>
<evidence type="ECO:0000259" key="14">
    <source>
        <dbReference type="PROSITE" id="PS50011"/>
    </source>
</evidence>
<dbReference type="InterPro" id="IPR017441">
    <property type="entry name" value="Protein_kinase_ATP_BS"/>
</dbReference>
<feature type="compositionally biased region" description="Polar residues" evidence="13">
    <location>
        <begin position="514"/>
        <end position="526"/>
    </location>
</feature>
<dbReference type="Proteomes" id="UP000515162">
    <property type="component" value="Chromosome 2R"/>
</dbReference>
<dbReference type="InterPro" id="IPR021160">
    <property type="entry name" value="MAPKKKK"/>
</dbReference>
<dbReference type="PROSITE" id="PS50219">
    <property type="entry name" value="CNH"/>
    <property type="match status" value="1"/>
</dbReference>
<evidence type="ECO:0000256" key="7">
    <source>
        <dbReference type="ARBA" id="ARBA00022777"/>
    </source>
</evidence>
<feature type="binding site" evidence="11">
    <location>
        <begin position="32"/>
        <end position="40"/>
    </location>
    <ligand>
        <name>ATP</name>
        <dbReference type="ChEBI" id="CHEBI:30616"/>
    </ligand>
</feature>
<feature type="region of interest" description="Disordered" evidence="13">
    <location>
        <begin position="512"/>
        <end position="571"/>
    </location>
</feature>
<dbReference type="SUPFAM" id="SSF56112">
    <property type="entry name" value="Protein kinase-like (PK-like)"/>
    <property type="match status" value="1"/>
</dbReference>
<evidence type="ECO:0000256" key="12">
    <source>
        <dbReference type="PROSITE-ProRule" id="PRU10141"/>
    </source>
</evidence>
<evidence type="ECO:0000256" key="10">
    <source>
        <dbReference type="PIRSR" id="PIRSR038172-1"/>
    </source>
</evidence>
<dbReference type="PANTHER" id="PTHR48012:SF18">
    <property type="entry name" value="HAPPYHOUR, ISOFORM A"/>
    <property type="match status" value="1"/>
</dbReference>
<keyword evidence="7 9" id="KW-0418">Kinase</keyword>
<dbReference type="Pfam" id="PF00069">
    <property type="entry name" value="Pkinase"/>
    <property type="match status" value="1"/>
</dbReference>
<keyword evidence="3 9" id="KW-0723">Serine/threonine-protein kinase</keyword>
<evidence type="ECO:0000256" key="2">
    <source>
        <dbReference type="ARBA" id="ARBA00008874"/>
    </source>
</evidence>
<dbReference type="Pfam" id="PF00780">
    <property type="entry name" value="CNH"/>
    <property type="match status" value="1"/>
</dbReference>
<dbReference type="PIRSF" id="PIRSF038172">
    <property type="entry name" value="MAPKKKK"/>
    <property type="match status" value="1"/>
</dbReference>
<name>A0A6P8J8J8_DROMA</name>
<feature type="active site" description="Proton acceptor" evidence="10">
    <location>
        <position position="146"/>
    </location>
</feature>
<comment type="catalytic activity">
    <reaction evidence="9">
        <text>L-threonyl-[protein] + ATP = O-phospho-L-threonyl-[protein] + ADP + H(+)</text>
        <dbReference type="Rhea" id="RHEA:46608"/>
        <dbReference type="Rhea" id="RHEA-COMP:11060"/>
        <dbReference type="Rhea" id="RHEA-COMP:11605"/>
        <dbReference type="ChEBI" id="CHEBI:15378"/>
        <dbReference type="ChEBI" id="CHEBI:30013"/>
        <dbReference type="ChEBI" id="CHEBI:30616"/>
        <dbReference type="ChEBI" id="CHEBI:61977"/>
        <dbReference type="ChEBI" id="CHEBI:456216"/>
        <dbReference type="EC" id="2.7.11.1"/>
    </reaction>
</comment>
<evidence type="ECO:0000256" key="6">
    <source>
        <dbReference type="ARBA" id="ARBA00022741"/>
    </source>
</evidence>
<dbReference type="CTD" id="37203"/>
<accession>A0A6P8J8J8</accession>
<dbReference type="GO" id="GO:0005524">
    <property type="term" value="F:ATP binding"/>
    <property type="evidence" value="ECO:0007669"/>
    <property type="project" value="UniProtKB-UniRule"/>
</dbReference>
<feature type="compositionally biased region" description="Polar residues" evidence="13">
    <location>
        <begin position="429"/>
        <end position="440"/>
    </location>
</feature>
<dbReference type="GeneID" id="117135529"/>
<dbReference type="InterPro" id="IPR050629">
    <property type="entry name" value="STE20/SPS1-PAK"/>
</dbReference>
<feature type="domain" description="CNH" evidence="15">
    <location>
        <begin position="588"/>
        <end position="916"/>
    </location>
</feature>
<evidence type="ECO:0000259" key="15">
    <source>
        <dbReference type="PROSITE" id="PS50219"/>
    </source>
</evidence>
<evidence type="ECO:0000256" key="11">
    <source>
        <dbReference type="PIRSR" id="PIRSR038172-2"/>
    </source>
</evidence>
<gene>
    <name evidence="17" type="primary">LOC117135529</name>
</gene>